<dbReference type="PANTHER" id="PTHR43031">
    <property type="entry name" value="FAD-DEPENDENT OXIDOREDUCTASE"/>
    <property type="match status" value="1"/>
</dbReference>
<gene>
    <name evidence="2" type="ORF">CA267_016965</name>
</gene>
<dbReference type="InterPro" id="IPR050229">
    <property type="entry name" value="GlpE_sulfurtransferase"/>
</dbReference>
<evidence type="ECO:0000313" key="3">
    <source>
        <dbReference type="Proteomes" id="UP000219285"/>
    </source>
</evidence>
<dbReference type="InterPro" id="IPR001763">
    <property type="entry name" value="Rhodanese-like_dom"/>
</dbReference>
<dbReference type="SMART" id="SM00450">
    <property type="entry name" value="RHOD"/>
    <property type="match status" value="1"/>
</dbReference>
<evidence type="ECO:0000259" key="1">
    <source>
        <dbReference type="PROSITE" id="PS50206"/>
    </source>
</evidence>
<organism evidence="2 3">
    <name type="scientific">Alteromonas pelagimontana</name>
    <dbReference type="NCBI Taxonomy" id="1858656"/>
    <lineage>
        <taxon>Bacteria</taxon>
        <taxon>Pseudomonadati</taxon>
        <taxon>Pseudomonadota</taxon>
        <taxon>Gammaproteobacteria</taxon>
        <taxon>Alteromonadales</taxon>
        <taxon>Alteromonadaceae</taxon>
        <taxon>Alteromonas/Salinimonas group</taxon>
        <taxon>Alteromonas</taxon>
    </lineage>
</organism>
<dbReference type="InterPro" id="IPR036873">
    <property type="entry name" value="Rhodanese-like_dom_sf"/>
</dbReference>
<keyword evidence="3" id="KW-1185">Reference proteome</keyword>
<dbReference type="Gene3D" id="3.40.250.10">
    <property type="entry name" value="Rhodanese-like domain"/>
    <property type="match status" value="1"/>
</dbReference>
<dbReference type="Proteomes" id="UP000219285">
    <property type="component" value="Chromosome"/>
</dbReference>
<accession>A0A6M4MI91</accession>
<name>A0A6M4MI91_9ALTE</name>
<reference evidence="3" key="1">
    <citation type="submission" date="2014-12" db="EMBL/GenBank/DDBJ databases">
        <title>Complete genome sequence of a multi-drug resistant Klebsiella pneumoniae.</title>
        <authorList>
            <person name="Hua X."/>
            <person name="Chen Q."/>
            <person name="Li X."/>
            <person name="Feng Y."/>
            <person name="Ruan Z."/>
            <person name="Yu Y."/>
        </authorList>
    </citation>
    <scope>NUCLEOTIDE SEQUENCE [LARGE SCALE GENOMIC DNA]</scope>
    <source>
        <strain evidence="3">5.12</strain>
    </source>
</reference>
<dbReference type="Pfam" id="PF00581">
    <property type="entry name" value="Rhodanese"/>
    <property type="match status" value="1"/>
</dbReference>
<sequence length="122" mass="13248">MLLTIEDRLAAIPGAIRRVSAQEAAEESSSNKGIIVDVRETAEQETAPVPSAIRFSRGMLEMKMLQAYPDPSLPVYLHCASGVRALLAAEQLVKMGYENVSAITSNIKDVQQAFEKTVTKQG</sequence>
<evidence type="ECO:0000313" key="2">
    <source>
        <dbReference type="EMBL" id="QJR82320.1"/>
    </source>
</evidence>
<reference evidence="2 3" key="2">
    <citation type="submission" date="2020-04" db="EMBL/GenBank/DDBJ databases">
        <title>Complete genome sequence of Alteromonas pelagimontana 5.12T.</title>
        <authorList>
            <person name="Sinha R.K."/>
            <person name="Krishnan K.P."/>
            <person name="Kurian J.P."/>
        </authorList>
    </citation>
    <scope>NUCLEOTIDE SEQUENCE [LARGE SCALE GENOMIC DNA]</scope>
    <source>
        <strain evidence="2 3">5.12</strain>
    </source>
</reference>
<dbReference type="RefSeq" id="WP_075609686.1">
    <property type="nucleotide sequence ID" value="NZ_CP052766.1"/>
</dbReference>
<dbReference type="PROSITE" id="PS50206">
    <property type="entry name" value="RHODANESE_3"/>
    <property type="match status" value="1"/>
</dbReference>
<dbReference type="OrthoDB" id="9791096at2"/>
<dbReference type="PANTHER" id="PTHR43031:SF16">
    <property type="entry name" value="OXIDOREDUCTASE"/>
    <property type="match status" value="1"/>
</dbReference>
<proteinExistence type="predicted"/>
<dbReference type="AlphaFoldDB" id="A0A6M4MI91"/>
<dbReference type="KEGG" id="apel:CA267_016965"/>
<dbReference type="SUPFAM" id="SSF52821">
    <property type="entry name" value="Rhodanese/Cell cycle control phosphatase"/>
    <property type="match status" value="1"/>
</dbReference>
<protein>
    <submittedName>
        <fullName evidence="2">Rhodanese-like domain-containing protein</fullName>
    </submittedName>
</protein>
<dbReference type="CDD" id="cd00158">
    <property type="entry name" value="RHOD"/>
    <property type="match status" value="1"/>
</dbReference>
<feature type="domain" description="Rhodanese" evidence="1">
    <location>
        <begin position="29"/>
        <end position="119"/>
    </location>
</feature>
<dbReference type="EMBL" id="CP052766">
    <property type="protein sequence ID" value="QJR82320.1"/>
    <property type="molecule type" value="Genomic_DNA"/>
</dbReference>